<evidence type="ECO:0008006" key="3">
    <source>
        <dbReference type="Google" id="ProtNLM"/>
    </source>
</evidence>
<dbReference type="Proteomes" id="UP000245657">
    <property type="component" value="Unassembled WGS sequence"/>
</dbReference>
<gene>
    <name evidence="1" type="ORF">DK846_09520</name>
</gene>
<dbReference type="SUPFAM" id="SSF53335">
    <property type="entry name" value="S-adenosyl-L-methionine-dependent methyltransferases"/>
    <property type="match status" value="1"/>
</dbReference>
<comment type="caution">
    <text evidence="1">The sequence shown here is derived from an EMBL/GenBank/DDBJ whole genome shotgun (WGS) entry which is preliminary data.</text>
</comment>
<dbReference type="InterPro" id="IPR029063">
    <property type="entry name" value="SAM-dependent_MTases_sf"/>
</dbReference>
<dbReference type="RefSeq" id="WP_109968698.1">
    <property type="nucleotide sequence ID" value="NZ_CP176093.1"/>
</dbReference>
<keyword evidence="2" id="KW-1185">Reference proteome</keyword>
<reference evidence="1 2" key="1">
    <citation type="submission" date="2018-05" db="EMBL/GenBank/DDBJ databases">
        <title>Draft genome of Methanospirillum lacunae Ki8-1.</title>
        <authorList>
            <person name="Dueholm M.S."/>
            <person name="Nielsen P.H."/>
            <person name="Bakmann L.F."/>
            <person name="Otzen D.E."/>
        </authorList>
    </citation>
    <scope>NUCLEOTIDE SEQUENCE [LARGE SCALE GENOMIC DNA]</scope>
    <source>
        <strain evidence="1 2">Ki8-1</strain>
    </source>
</reference>
<accession>A0A2V2MXR3</accession>
<name>A0A2V2MXR3_9EURY</name>
<dbReference type="AlphaFoldDB" id="A0A2V2MXR3"/>
<dbReference type="OrthoDB" id="116032at2157"/>
<protein>
    <recommendedName>
        <fullName evidence="3">Class I SAM-dependent methyltransferase</fullName>
    </recommendedName>
</protein>
<dbReference type="EMBL" id="QGMY01000007">
    <property type="protein sequence ID" value="PWR72209.1"/>
    <property type="molecule type" value="Genomic_DNA"/>
</dbReference>
<evidence type="ECO:0000313" key="2">
    <source>
        <dbReference type="Proteomes" id="UP000245657"/>
    </source>
</evidence>
<organism evidence="1 2">
    <name type="scientific">Methanospirillum lacunae</name>
    <dbReference type="NCBI Taxonomy" id="668570"/>
    <lineage>
        <taxon>Archaea</taxon>
        <taxon>Methanobacteriati</taxon>
        <taxon>Methanobacteriota</taxon>
        <taxon>Stenosarchaea group</taxon>
        <taxon>Methanomicrobia</taxon>
        <taxon>Methanomicrobiales</taxon>
        <taxon>Methanospirillaceae</taxon>
        <taxon>Methanospirillum</taxon>
    </lineage>
</organism>
<sequence length="278" mass="31792">MRFAEFFEADEVRLVEPLFSDLCYKEMDELLLQIPAERSRILIDENEEILSVGLEGEYGTIDASCFHLRTPSDTLISRLEDMDGDIFQVTRREFENSVRKYYSDNLINTSEIAPDDLNPERLVITRDLINSFVGNEHSIHCLDCCCGTGIGTYLMREMGINPLSYDNDDALLARGFAEGRLDPERTMWIDGRLIEAYLTEPVDCAFGFMFGELQLFNHDIWSEIISGVCAVSERVMITVGTEPEACIIKGWMKSGGYEPEIWENDRDPIYDRWVCSIG</sequence>
<dbReference type="GeneID" id="97547914"/>
<evidence type="ECO:0000313" key="1">
    <source>
        <dbReference type="EMBL" id="PWR72209.1"/>
    </source>
</evidence>
<proteinExistence type="predicted"/>